<evidence type="ECO:0000313" key="10">
    <source>
        <dbReference type="EMBL" id="PTQ86775.1"/>
    </source>
</evidence>
<dbReference type="InterPro" id="IPR022749">
    <property type="entry name" value="D12N6_MeTrfase_N"/>
</dbReference>
<dbReference type="Gene3D" id="1.20.1260.30">
    <property type="match status" value="1"/>
</dbReference>
<feature type="domain" description="DNA methylase adenine-specific" evidence="8">
    <location>
        <begin position="365"/>
        <end position="492"/>
    </location>
</feature>
<evidence type="ECO:0000256" key="4">
    <source>
        <dbReference type="ARBA" id="ARBA00022679"/>
    </source>
</evidence>
<dbReference type="AlphaFoldDB" id="A0A2T5ISE6"/>
<keyword evidence="5" id="KW-0949">S-adenosyl-L-methionine</keyword>
<keyword evidence="4" id="KW-0808">Transferase</keyword>
<evidence type="ECO:0000256" key="7">
    <source>
        <dbReference type="ARBA" id="ARBA00047942"/>
    </source>
</evidence>
<evidence type="ECO:0000313" key="11">
    <source>
        <dbReference type="Proteomes" id="UP000244223"/>
    </source>
</evidence>
<keyword evidence="11" id="KW-1185">Reference proteome</keyword>
<comment type="catalytic activity">
    <reaction evidence="7">
        <text>a 2'-deoxyadenosine in DNA + S-adenosyl-L-methionine = an N(6)-methyl-2'-deoxyadenosine in DNA + S-adenosyl-L-homocysteine + H(+)</text>
        <dbReference type="Rhea" id="RHEA:15197"/>
        <dbReference type="Rhea" id="RHEA-COMP:12418"/>
        <dbReference type="Rhea" id="RHEA-COMP:12419"/>
        <dbReference type="ChEBI" id="CHEBI:15378"/>
        <dbReference type="ChEBI" id="CHEBI:57856"/>
        <dbReference type="ChEBI" id="CHEBI:59789"/>
        <dbReference type="ChEBI" id="CHEBI:90615"/>
        <dbReference type="ChEBI" id="CHEBI:90616"/>
        <dbReference type="EC" id="2.1.1.72"/>
    </reaction>
</comment>
<dbReference type="RefSeq" id="WP_107867012.1">
    <property type="nucleotide sequence ID" value="NZ_QAON01000029.1"/>
</dbReference>
<dbReference type="OrthoDB" id="9814572at2"/>
<keyword evidence="6" id="KW-0680">Restriction system</keyword>
<evidence type="ECO:0000256" key="3">
    <source>
        <dbReference type="ARBA" id="ARBA00022603"/>
    </source>
</evidence>
<dbReference type="PANTHER" id="PTHR42998:SF1">
    <property type="entry name" value="TYPE I RESTRICTION ENZYME HINDI METHYLASE SUBUNIT"/>
    <property type="match status" value="1"/>
</dbReference>
<organism evidence="10 11">
    <name type="scientific">Agitococcus lubricus</name>
    <dbReference type="NCBI Taxonomy" id="1077255"/>
    <lineage>
        <taxon>Bacteria</taxon>
        <taxon>Pseudomonadati</taxon>
        <taxon>Pseudomonadota</taxon>
        <taxon>Gammaproteobacteria</taxon>
        <taxon>Moraxellales</taxon>
        <taxon>Moraxellaceae</taxon>
        <taxon>Agitococcus</taxon>
    </lineage>
</organism>
<dbReference type="Proteomes" id="UP000244223">
    <property type="component" value="Unassembled WGS sequence"/>
</dbReference>
<dbReference type="Gene3D" id="3.40.50.150">
    <property type="entry name" value="Vaccinia Virus protein VP39"/>
    <property type="match status" value="2"/>
</dbReference>
<protein>
    <recommendedName>
        <fullName evidence="2">site-specific DNA-methyltransferase (adenine-specific)</fullName>
        <ecNumber evidence="2">2.1.1.72</ecNumber>
    </recommendedName>
</protein>
<evidence type="ECO:0000259" key="8">
    <source>
        <dbReference type="Pfam" id="PF02384"/>
    </source>
</evidence>
<comment type="caution">
    <text evidence="10">The sequence shown here is derived from an EMBL/GenBank/DDBJ whole genome shotgun (WGS) entry which is preliminary data.</text>
</comment>
<reference evidence="10 11" key="1">
    <citation type="submission" date="2018-04" db="EMBL/GenBank/DDBJ databases">
        <title>Genomic Encyclopedia of Archaeal and Bacterial Type Strains, Phase II (KMG-II): from individual species to whole genera.</title>
        <authorList>
            <person name="Goeker M."/>
        </authorList>
    </citation>
    <scope>NUCLEOTIDE SEQUENCE [LARGE SCALE GENOMIC DNA]</scope>
    <source>
        <strain evidence="10 11">DSM 5822</strain>
    </source>
</reference>
<evidence type="ECO:0000256" key="5">
    <source>
        <dbReference type="ARBA" id="ARBA00022691"/>
    </source>
</evidence>
<dbReference type="InterPro" id="IPR052916">
    <property type="entry name" value="Type-I_RE_MTase_Subunit"/>
</dbReference>
<dbReference type="PRINTS" id="PR00507">
    <property type="entry name" value="N12N6MTFRASE"/>
</dbReference>
<sequence>MDIKQLEKDLWESADDLRANSKLTATEYAQPVLGLIFLSHASSRLHKLIQRIEQEDPTAQKMALMVKTVPSFPQQTYETYIKTALQGLNALYLEPEQRFSAVAQLAGDQSLGAYLDAIMREIETKYPILTDALPKTYSRFEPDLLQRLVRVFNRPALTEASGDVFGKIYEYFLNKFAMSGAQEGGEFFTPPSLVKTIVNFIEPDHGVIFDPACGSAGMFIQTTHFLEDHHLSNTKIRFAGQEKSENNKHLAVMNMVVHGLDATGIKQGNTFYERREELVGQCDFVMANPPFNVDAVDATRCQVDVVSLPTPSKEQPNIPTPTALDYMQAAVTEKKRLPFGLCGVTKRKSTANERTDGGADKNDVVSNANSLWIQYFYSYLNATGRAGFVMASSASDAGGRDREIRQQLVETGHVDVMVSIGPKFFYTRSLPCTLWFFDKGKPAHRLDQVLMLDARSVYTVVSAKSHVFSDAQLAALTAIVWLNRGEHDKYNQLLASYLNEIATQLNALPNLAMSSSDACRSLATLLNHFTSLASLDELNKYKAKKDKDGNDIPAPVAITQTQWQDYQQRVQTAFAVLGKADNQATNTHGQLALITPETRLPESFEPLYTPLVTAAQQISFNATDNITHPQLVSAFTCILAERDAIQAMREAIIQRHQGWLALVDEAEALRATQSKHWDKAAIKAARLALLPSAVDAREEERTIHDGLLACIDEVLARLADIEWLHSRFAEGVYADVLGLCKLVSRAEIAANDYSLTAGRYVGVVEAEDDLNDFAQRMREIHVELVELDKKAATLGQAIEVSFKELLG</sequence>
<name>A0A2T5ISE6_9GAMM</name>
<evidence type="ECO:0000256" key="1">
    <source>
        <dbReference type="ARBA" id="ARBA00006594"/>
    </source>
</evidence>
<dbReference type="InterPro" id="IPR038333">
    <property type="entry name" value="T1MK-like_N_sf"/>
</dbReference>
<feature type="domain" description="N6 adenine-specific DNA methyltransferase N-terminal" evidence="9">
    <location>
        <begin position="6"/>
        <end position="151"/>
    </location>
</feature>
<evidence type="ECO:0000256" key="6">
    <source>
        <dbReference type="ARBA" id="ARBA00022747"/>
    </source>
</evidence>
<dbReference type="SUPFAM" id="SSF53335">
    <property type="entry name" value="S-adenosyl-L-methionine-dependent methyltransferases"/>
    <property type="match status" value="1"/>
</dbReference>
<dbReference type="InterPro" id="IPR003356">
    <property type="entry name" value="DNA_methylase_A-5"/>
</dbReference>
<evidence type="ECO:0000259" key="9">
    <source>
        <dbReference type="Pfam" id="PF12161"/>
    </source>
</evidence>
<comment type="similarity">
    <text evidence="1">Belongs to the N(4)/N(6)-methyltransferase family.</text>
</comment>
<keyword evidence="3" id="KW-0489">Methyltransferase</keyword>
<evidence type="ECO:0000256" key="2">
    <source>
        <dbReference type="ARBA" id="ARBA00011900"/>
    </source>
</evidence>
<dbReference type="GO" id="GO:0003677">
    <property type="term" value="F:DNA binding"/>
    <property type="evidence" value="ECO:0007669"/>
    <property type="project" value="InterPro"/>
</dbReference>
<feature type="domain" description="DNA methylase adenine-specific" evidence="8">
    <location>
        <begin position="161"/>
        <end position="299"/>
    </location>
</feature>
<dbReference type="EMBL" id="QAON01000029">
    <property type="protein sequence ID" value="PTQ86775.1"/>
    <property type="molecule type" value="Genomic_DNA"/>
</dbReference>
<proteinExistence type="inferred from homology"/>
<dbReference type="GO" id="GO:0009307">
    <property type="term" value="P:DNA restriction-modification system"/>
    <property type="evidence" value="ECO:0007669"/>
    <property type="project" value="UniProtKB-KW"/>
</dbReference>
<dbReference type="GO" id="GO:0009007">
    <property type="term" value="F:site-specific DNA-methyltransferase (adenine-specific) activity"/>
    <property type="evidence" value="ECO:0007669"/>
    <property type="project" value="UniProtKB-EC"/>
</dbReference>
<dbReference type="InterPro" id="IPR029063">
    <property type="entry name" value="SAM-dependent_MTases_sf"/>
</dbReference>
<dbReference type="PANTHER" id="PTHR42998">
    <property type="entry name" value="TYPE I RESTRICTION ENZYME HINDVIIP M PROTEIN-RELATED"/>
    <property type="match status" value="1"/>
</dbReference>
<dbReference type="Pfam" id="PF02384">
    <property type="entry name" value="N6_Mtase"/>
    <property type="match status" value="2"/>
</dbReference>
<gene>
    <name evidence="10" type="ORF">C8N29_1295</name>
</gene>
<dbReference type="GO" id="GO:0032259">
    <property type="term" value="P:methylation"/>
    <property type="evidence" value="ECO:0007669"/>
    <property type="project" value="UniProtKB-KW"/>
</dbReference>
<dbReference type="GO" id="GO:0008170">
    <property type="term" value="F:N-methyltransferase activity"/>
    <property type="evidence" value="ECO:0007669"/>
    <property type="project" value="InterPro"/>
</dbReference>
<accession>A0A2T5ISE6</accession>
<dbReference type="EC" id="2.1.1.72" evidence="2"/>
<dbReference type="Pfam" id="PF12161">
    <property type="entry name" value="HsdM_N"/>
    <property type="match status" value="1"/>
</dbReference>